<gene>
    <name evidence="4" type="ORF">MUO15_10325</name>
</gene>
<keyword evidence="2" id="KW-0472">Membrane</keyword>
<dbReference type="Pfam" id="PF02397">
    <property type="entry name" value="Bac_transf"/>
    <property type="match status" value="1"/>
</dbReference>
<reference evidence="4" key="1">
    <citation type="submission" date="2022-04" db="EMBL/GenBank/DDBJ databases">
        <title>Halobacillus sp. isolated from saltern.</title>
        <authorList>
            <person name="Won M."/>
            <person name="Lee C.-M."/>
            <person name="Woen H.-Y."/>
            <person name="Kwon S.-W."/>
        </authorList>
    </citation>
    <scope>NUCLEOTIDE SEQUENCE</scope>
    <source>
        <strain evidence="4">SSHM10-5</strain>
    </source>
</reference>
<evidence type="ECO:0000259" key="3">
    <source>
        <dbReference type="Pfam" id="PF02397"/>
    </source>
</evidence>
<feature type="domain" description="Bacterial sugar transferase" evidence="3">
    <location>
        <begin position="2"/>
        <end position="177"/>
    </location>
</feature>
<dbReference type="GO" id="GO:0016740">
    <property type="term" value="F:transferase activity"/>
    <property type="evidence" value="ECO:0007669"/>
    <property type="project" value="UniProtKB-KW"/>
</dbReference>
<protein>
    <submittedName>
        <fullName evidence="4">Sugar transferase</fullName>
    </submittedName>
</protein>
<evidence type="ECO:0000256" key="1">
    <source>
        <dbReference type="ARBA" id="ARBA00006464"/>
    </source>
</evidence>
<accession>A0ABY4HHC6</accession>
<comment type="similarity">
    <text evidence="1">Belongs to the bacterial sugar transferase family.</text>
</comment>
<keyword evidence="5" id="KW-1185">Reference proteome</keyword>
<dbReference type="EMBL" id="CP095075">
    <property type="protein sequence ID" value="UOR13797.1"/>
    <property type="molecule type" value="Genomic_DNA"/>
</dbReference>
<dbReference type="Proteomes" id="UP000830326">
    <property type="component" value="Chromosome"/>
</dbReference>
<dbReference type="PANTHER" id="PTHR30576">
    <property type="entry name" value="COLANIC BIOSYNTHESIS UDP-GLUCOSE LIPID CARRIER TRANSFERASE"/>
    <property type="match status" value="1"/>
</dbReference>
<evidence type="ECO:0000313" key="5">
    <source>
        <dbReference type="Proteomes" id="UP000830326"/>
    </source>
</evidence>
<sequence length="199" mass="23134">MKRGLDLVISLFILAGFSPVIFMVAIVVKVKMGSPILFKQKRPGQYGKPFYLYKFRTMITGRDDRGKILPDELRLTNVGKFLRKYSLDEFPQLFNVVKGEMSLVGPRPLLMEYLPLYSSEQAKRHYVKPGITGWAQVNGRNAITWEEKFYFDTWYVSNQSLWLDVKILFITMSKVLKREGINYQGHVSMEKFKGSKEVM</sequence>
<feature type="transmembrane region" description="Helical" evidence="2">
    <location>
        <begin position="7"/>
        <end position="28"/>
    </location>
</feature>
<keyword evidence="2" id="KW-1133">Transmembrane helix</keyword>
<evidence type="ECO:0000313" key="4">
    <source>
        <dbReference type="EMBL" id="UOR13797.1"/>
    </source>
</evidence>
<keyword evidence="4" id="KW-0808">Transferase</keyword>
<dbReference type="InterPro" id="IPR003362">
    <property type="entry name" value="Bact_transf"/>
</dbReference>
<keyword evidence="2" id="KW-0812">Transmembrane</keyword>
<evidence type="ECO:0000256" key="2">
    <source>
        <dbReference type="SAM" id="Phobius"/>
    </source>
</evidence>
<name>A0ABY4HHC6_9BACI</name>
<dbReference type="RefSeq" id="WP_245035647.1">
    <property type="nucleotide sequence ID" value="NZ_CP095075.1"/>
</dbReference>
<proteinExistence type="inferred from homology"/>
<dbReference type="PANTHER" id="PTHR30576:SF8">
    <property type="entry name" value="UNDECAPRENYL-PHOSPHATE GALACTOSE PHOSPHOTRANSFERASE"/>
    <property type="match status" value="1"/>
</dbReference>
<organism evidence="4 5">
    <name type="scientific">Halobacillus amylolyticus</name>
    <dbReference type="NCBI Taxonomy" id="2932259"/>
    <lineage>
        <taxon>Bacteria</taxon>
        <taxon>Bacillati</taxon>
        <taxon>Bacillota</taxon>
        <taxon>Bacilli</taxon>
        <taxon>Bacillales</taxon>
        <taxon>Bacillaceae</taxon>
        <taxon>Halobacillus</taxon>
    </lineage>
</organism>